<name>A0AAQ4DWF3_AMBAM</name>
<dbReference type="Proteomes" id="UP001321473">
    <property type="component" value="Unassembled WGS sequence"/>
</dbReference>
<comment type="caution">
    <text evidence="1">The sequence shown here is derived from an EMBL/GenBank/DDBJ whole genome shotgun (WGS) entry which is preliminary data.</text>
</comment>
<dbReference type="AlphaFoldDB" id="A0AAQ4DWF3"/>
<accession>A0AAQ4DWF3</accession>
<keyword evidence="2" id="KW-1185">Reference proteome</keyword>
<gene>
    <name evidence="1" type="ORF">V5799_006425</name>
</gene>
<evidence type="ECO:0000313" key="2">
    <source>
        <dbReference type="Proteomes" id="UP001321473"/>
    </source>
</evidence>
<dbReference type="EMBL" id="JARKHS020026020">
    <property type="protein sequence ID" value="KAK8766793.1"/>
    <property type="molecule type" value="Genomic_DNA"/>
</dbReference>
<evidence type="ECO:0000313" key="1">
    <source>
        <dbReference type="EMBL" id="KAK8766793.1"/>
    </source>
</evidence>
<proteinExistence type="predicted"/>
<protein>
    <submittedName>
        <fullName evidence="1">Uncharacterized protein</fullName>
    </submittedName>
</protein>
<organism evidence="1 2">
    <name type="scientific">Amblyomma americanum</name>
    <name type="common">Lone star tick</name>
    <dbReference type="NCBI Taxonomy" id="6943"/>
    <lineage>
        <taxon>Eukaryota</taxon>
        <taxon>Metazoa</taxon>
        <taxon>Ecdysozoa</taxon>
        <taxon>Arthropoda</taxon>
        <taxon>Chelicerata</taxon>
        <taxon>Arachnida</taxon>
        <taxon>Acari</taxon>
        <taxon>Parasitiformes</taxon>
        <taxon>Ixodida</taxon>
        <taxon>Ixodoidea</taxon>
        <taxon>Ixodidae</taxon>
        <taxon>Amblyomminae</taxon>
        <taxon>Amblyomma</taxon>
    </lineage>
</organism>
<sequence length="155" mass="17822">MDIVLKQQTYLKECYDSLLRKKERQDPEELKQNLRKLNECNYSFQFISSRDADVIIVLLVDVLSVVPNDDLVSRFGQLVFDICTKQKVTLETRSLHKTMEFLLKAFSSCSLWTLTNCISACGALLYSNVSRLEQASHMAITMHESLHLTSLPFLL</sequence>
<reference evidence="1 2" key="1">
    <citation type="journal article" date="2023" name="Arcadia Sci">
        <title>De novo assembly of a long-read Amblyomma americanum tick genome.</title>
        <authorList>
            <person name="Chou S."/>
            <person name="Poskanzer K.E."/>
            <person name="Rollins M."/>
            <person name="Thuy-Boun P.S."/>
        </authorList>
    </citation>
    <scope>NUCLEOTIDE SEQUENCE [LARGE SCALE GENOMIC DNA]</scope>
    <source>
        <strain evidence="1">F_SG_1</strain>
        <tissue evidence="1">Salivary glands</tissue>
    </source>
</reference>